<feature type="domain" description="MacB-like periplasmic core" evidence="8">
    <location>
        <begin position="17"/>
        <end position="206"/>
    </location>
</feature>
<keyword evidence="4 6" id="KW-1133">Transmembrane helix</keyword>
<comment type="subcellular location">
    <subcellularLocation>
        <location evidence="1">Cell membrane</location>
        <topology evidence="1">Multi-pass membrane protein</topology>
    </subcellularLocation>
</comment>
<keyword evidence="3 6" id="KW-0812">Transmembrane</keyword>
<dbReference type="InterPro" id="IPR051125">
    <property type="entry name" value="ABC-4/HrtB_transporter"/>
</dbReference>
<evidence type="ECO:0000259" key="7">
    <source>
        <dbReference type="Pfam" id="PF02687"/>
    </source>
</evidence>
<dbReference type="PANTHER" id="PTHR43738">
    <property type="entry name" value="ABC TRANSPORTER, MEMBRANE PROTEIN"/>
    <property type="match status" value="1"/>
</dbReference>
<comment type="caution">
    <text evidence="9">The sequence shown here is derived from an EMBL/GenBank/DDBJ whole genome shotgun (WGS) entry which is preliminary data.</text>
</comment>
<evidence type="ECO:0000313" key="10">
    <source>
        <dbReference type="Proteomes" id="UP000244906"/>
    </source>
</evidence>
<evidence type="ECO:0000259" key="8">
    <source>
        <dbReference type="Pfam" id="PF12704"/>
    </source>
</evidence>
<organism evidence="9 10">
    <name type="scientific">Pelagibaculum spongiae</name>
    <dbReference type="NCBI Taxonomy" id="2080658"/>
    <lineage>
        <taxon>Bacteria</taxon>
        <taxon>Pseudomonadati</taxon>
        <taxon>Pseudomonadota</taxon>
        <taxon>Gammaproteobacteria</taxon>
        <taxon>Oceanospirillales</taxon>
        <taxon>Pelagibaculum</taxon>
    </lineage>
</organism>
<proteinExistence type="predicted"/>
<dbReference type="GO" id="GO:0005886">
    <property type="term" value="C:plasma membrane"/>
    <property type="evidence" value="ECO:0007669"/>
    <property type="project" value="UniProtKB-SubCell"/>
</dbReference>
<dbReference type="RefSeq" id="WP_116686078.1">
    <property type="nucleotide sequence ID" value="NZ_CAWNYD010000001.1"/>
</dbReference>
<evidence type="ECO:0000313" key="9">
    <source>
        <dbReference type="EMBL" id="PVZ72492.1"/>
    </source>
</evidence>
<evidence type="ECO:0000256" key="2">
    <source>
        <dbReference type="ARBA" id="ARBA00022475"/>
    </source>
</evidence>
<dbReference type="Pfam" id="PF02687">
    <property type="entry name" value="FtsX"/>
    <property type="match status" value="1"/>
</dbReference>
<feature type="domain" description="ABC3 transporter permease C-terminal" evidence="7">
    <location>
        <begin position="291"/>
        <end position="407"/>
    </location>
</feature>
<evidence type="ECO:0000256" key="4">
    <source>
        <dbReference type="ARBA" id="ARBA00022989"/>
    </source>
</evidence>
<dbReference type="InterPro" id="IPR025857">
    <property type="entry name" value="MacB_PCD"/>
</dbReference>
<sequence length="418" mass="46014">MFKLALQSLWNRRLTAALTIFSITISVVLLLGVERMRYEARDNFTRTIAGTDLLVGARSGGIQLLLYSVFHIGDATNNMRWSSIEAIRKQKKVDWVVPLSLGDSHQGFRVVGTEKNIFKRYKFGNKQSLTFAQGQTFDGVFQAVLGADVASQLNYQIDQKIVLSHGVEKNSLQQHQDKPFSVSGILQRTGTPLDRAILVSLQGIEALHIDWLDGAPAIPGFSISADRVKQMDLQPKAVTAAFVGLKSRIAAFSVQRWINEYSGEPLMAVLPGVTLQQLWQLISVVEKILLAISLLVVVAGLSGMLTAILTSLNERRREMAILRAVGARPLHIFILLELEALFYGLIGCLAGLASLYLLLGLLGPLLQSQYGITVGFDWPRQSEWLMLSGVLAGAALVGFIPAWRAYRNALSDGLSLHY</sequence>
<accession>A0A2V1H7M7</accession>
<protein>
    <submittedName>
        <fullName evidence="9">Peptide ABC transporter permease</fullName>
    </submittedName>
</protein>
<dbReference type="InterPro" id="IPR003838">
    <property type="entry name" value="ABC3_permease_C"/>
</dbReference>
<dbReference type="PANTHER" id="PTHR43738:SF2">
    <property type="entry name" value="ABC TRANSPORTER PERMEASE"/>
    <property type="match status" value="1"/>
</dbReference>
<reference evidence="9 10" key="1">
    <citation type="submission" date="2018-04" db="EMBL/GenBank/DDBJ databases">
        <title>Thalassorhabdus spongiae gen. nov., sp. nov., isolated from a marine sponge in South-West Iceland.</title>
        <authorList>
            <person name="Knobloch S."/>
            <person name="Daussin A."/>
            <person name="Johannsson R."/>
            <person name="Marteinsson V.T."/>
        </authorList>
    </citation>
    <scope>NUCLEOTIDE SEQUENCE [LARGE SCALE GENOMIC DNA]</scope>
    <source>
        <strain evidence="9 10">Hp12</strain>
    </source>
</reference>
<evidence type="ECO:0000256" key="6">
    <source>
        <dbReference type="SAM" id="Phobius"/>
    </source>
</evidence>
<feature type="transmembrane region" description="Helical" evidence="6">
    <location>
        <begin position="384"/>
        <end position="406"/>
    </location>
</feature>
<dbReference type="Pfam" id="PF12704">
    <property type="entry name" value="MacB_PCD"/>
    <property type="match status" value="1"/>
</dbReference>
<dbReference type="EMBL" id="QDDL01000001">
    <property type="protein sequence ID" value="PVZ72492.1"/>
    <property type="molecule type" value="Genomic_DNA"/>
</dbReference>
<keyword evidence="10" id="KW-1185">Reference proteome</keyword>
<keyword evidence="5 6" id="KW-0472">Membrane</keyword>
<gene>
    <name evidence="9" type="ORF">DC094_05685</name>
</gene>
<keyword evidence="2" id="KW-1003">Cell membrane</keyword>
<feature type="transmembrane region" description="Helical" evidence="6">
    <location>
        <begin position="14"/>
        <end position="33"/>
    </location>
</feature>
<evidence type="ECO:0000256" key="3">
    <source>
        <dbReference type="ARBA" id="ARBA00022692"/>
    </source>
</evidence>
<dbReference type="OrthoDB" id="9784014at2"/>
<name>A0A2V1H7M7_9GAMM</name>
<feature type="transmembrane region" description="Helical" evidence="6">
    <location>
        <begin position="342"/>
        <end position="363"/>
    </location>
</feature>
<feature type="transmembrane region" description="Helical" evidence="6">
    <location>
        <begin position="288"/>
        <end position="308"/>
    </location>
</feature>
<dbReference type="AlphaFoldDB" id="A0A2V1H7M7"/>
<dbReference type="Proteomes" id="UP000244906">
    <property type="component" value="Unassembled WGS sequence"/>
</dbReference>
<evidence type="ECO:0000256" key="5">
    <source>
        <dbReference type="ARBA" id="ARBA00023136"/>
    </source>
</evidence>
<evidence type="ECO:0000256" key="1">
    <source>
        <dbReference type="ARBA" id="ARBA00004651"/>
    </source>
</evidence>